<feature type="non-terminal residue" evidence="1">
    <location>
        <position position="62"/>
    </location>
</feature>
<dbReference type="EMBL" id="BTSX01000002">
    <property type="protein sequence ID" value="GMS82470.1"/>
    <property type="molecule type" value="Genomic_DNA"/>
</dbReference>
<organism evidence="1 2">
    <name type="scientific">Pristionchus entomophagus</name>
    <dbReference type="NCBI Taxonomy" id="358040"/>
    <lineage>
        <taxon>Eukaryota</taxon>
        <taxon>Metazoa</taxon>
        <taxon>Ecdysozoa</taxon>
        <taxon>Nematoda</taxon>
        <taxon>Chromadorea</taxon>
        <taxon>Rhabditida</taxon>
        <taxon>Rhabditina</taxon>
        <taxon>Diplogasteromorpha</taxon>
        <taxon>Diplogasteroidea</taxon>
        <taxon>Neodiplogasteridae</taxon>
        <taxon>Pristionchus</taxon>
    </lineage>
</organism>
<reference evidence="1" key="1">
    <citation type="submission" date="2023-10" db="EMBL/GenBank/DDBJ databases">
        <title>Genome assembly of Pristionchus species.</title>
        <authorList>
            <person name="Yoshida K."/>
            <person name="Sommer R.J."/>
        </authorList>
    </citation>
    <scope>NUCLEOTIDE SEQUENCE</scope>
    <source>
        <strain evidence="1">RS0144</strain>
    </source>
</reference>
<evidence type="ECO:0000313" key="1">
    <source>
        <dbReference type="EMBL" id="GMS82470.1"/>
    </source>
</evidence>
<name>A0AAV5SQW3_9BILA</name>
<dbReference type="AlphaFoldDB" id="A0AAV5SQW3"/>
<proteinExistence type="predicted"/>
<gene>
    <name evidence="1" type="ORF">PENTCL1PPCAC_4645</name>
</gene>
<sequence length="62" mass="6996">PHLLNITLCKSVEHHAERRDLGHVVGELVANRVDPRGLEGSLTGESEFLRYVSRDCLTLRDD</sequence>
<accession>A0AAV5SQW3</accession>
<dbReference type="Proteomes" id="UP001432027">
    <property type="component" value="Unassembled WGS sequence"/>
</dbReference>
<keyword evidence="2" id="KW-1185">Reference proteome</keyword>
<comment type="caution">
    <text evidence="1">The sequence shown here is derived from an EMBL/GenBank/DDBJ whole genome shotgun (WGS) entry which is preliminary data.</text>
</comment>
<feature type="non-terminal residue" evidence="1">
    <location>
        <position position="1"/>
    </location>
</feature>
<protein>
    <submittedName>
        <fullName evidence="1">Uncharacterized protein</fullName>
    </submittedName>
</protein>
<evidence type="ECO:0000313" key="2">
    <source>
        <dbReference type="Proteomes" id="UP001432027"/>
    </source>
</evidence>